<protein>
    <submittedName>
        <fullName evidence="1">Uncharacterized protein</fullName>
    </submittedName>
</protein>
<organism evidence="1 2">
    <name type="scientific">Trichomonas vaginalis (strain ATCC PRA-98 / G3)</name>
    <dbReference type="NCBI Taxonomy" id="412133"/>
    <lineage>
        <taxon>Eukaryota</taxon>
        <taxon>Metamonada</taxon>
        <taxon>Parabasalia</taxon>
        <taxon>Trichomonadida</taxon>
        <taxon>Trichomonadidae</taxon>
        <taxon>Trichomonas</taxon>
    </lineage>
</organism>
<reference evidence="1" key="1">
    <citation type="submission" date="2006-10" db="EMBL/GenBank/DDBJ databases">
        <authorList>
            <person name="Amadeo P."/>
            <person name="Zhao Q."/>
            <person name="Wortman J."/>
            <person name="Fraser-Liggett C."/>
            <person name="Carlton J."/>
        </authorList>
    </citation>
    <scope>NUCLEOTIDE SEQUENCE</scope>
    <source>
        <strain evidence="1">G3</strain>
    </source>
</reference>
<dbReference type="RefSeq" id="XP_001580811.1">
    <property type="nucleotide sequence ID" value="XM_001580761.1"/>
</dbReference>
<evidence type="ECO:0000313" key="2">
    <source>
        <dbReference type="Proteomes" id="UP000001542"/>
    </source>
</evidence>
<proteinExistence type="predicted"/>
<reference evidence="1" key="2">
    <citation type="journal article" date="2007" name="Science">
        <title>Draft genome sequence of the sexually transmitted pathogen Trichomonas vaginalis.</title>
        <authorList>
            <person name="Carlton J.M."/>
            <person name="Hirt R.P."/>
            <person name="Silva J.C."/>
            <person name="Delcher A.L."/>
            <person name="Schatz M."/>
            <person name="Zhao Q."/>
            <person name="Wortman J.R."/>
            <person name="Bidwell S.L."/>
            <person name="Alsmark U.C.M."/>
            <person name="Besteiro S."/>
            <person name="Sicheritz-Ponten T."/>
            <person name="Noel C.J."/>
            <person name="Dacks J.B."/>
            <person name="Foster P.G."/>
            <person name="Simillion C."/>
            <person name="Van de Peer Y."/>
            <person name="Miranda-Saavedra D."/>
            <person name="Barton G.J."/>
            <person name="Westrop G.D."/>
            <person name="Mueller S."/>
            <person name="Dessi D."/>
            <person name="Fiori P.L."/>
            <person name="Ren Q."/>
            <person name="Paulsen I."/>
            <person name="Zhang H."/>
            <person name="Bastida-Corcuera F.D."/>
            <person name="Simoes-Barbosa A."/>
            <person name="Brown M.T."/>
            <person name="Hayes R.D."/>
            <person name="Mukherjee M."/>
            <person name="Okumura C.Y."/>
            <person name="Schneider R."/>
            <person name="Smith A.J."/>
            <person name="Vanacova S."/>
            <person name="Villalvazo M."/>
            <person name="Haas B.J."/>
            <person name="Pertea M."/>
            <person name="Feldblyum T.V."/>
            <person name="Utterback T.R."/>
            <person name="Shu C.L."/>
            <person name="Osoegawa K."/>
            <person name="de Jong P.J."/>
            <person name="Hrdy I."/>
            <person name="Horvathova L."/>
            <person name="Zubacova Z."/>
            <person name="Dolezal P."/>
            <person name="Malik S.B."/>
            <person name="Logsdon J.M. Jr."/>
            <person name="Henze K."/>
            <person name="Gupta A."/>
            <person name="Wang C.C."/>
            <person name="Dunne R.L."/>
            <person name="Upcroft J.A."/>
            <person name="Upcroft P."/>
            <person name="White O."/>
            <person name="Salzberg S.L."/>
            <person name="Tang P."/>
            <person name="Chiu C.-H."/>
            <person name="Lee Y.-S."/>
            <person name="Embley T.M."/>
            <person name="Coombs G.H."/>
            <person name="Mottram J.C."/>
            <person name="Tachezy J."/>
            <person name="Fraser-Liggett C.M."/>
            <person name="Johnson P.J."/>
        </authorList>
    </citation>
    <scope>NUCLEOTIDE SEQUENCE [LARGE SCALE GENOMIC DNA]</scope>
    <source>
        <strain evidence="1">G3</strain>
    </source>
</reference>
<name>A2DIM1_TRIV3</name>
<gene>
    <name evidence="1" type="ORF">TVAG_178690</name>
</gene>
<dbReference type="InParanoid" id="A2DIM1"/>
<dbReference type="KEGG" id="tva:5465355"/>
<evidence type="ECO:0000313" key="1">
    <source>
        <dbReference type="EMBL" id="EAY19825.1"/>
    </source>
</evidence>
<keyword evidence="2" id="KW-1185">Reference proteome</keyword>
<dbReference type="EMBL" id="DS113204">
    <property type="protein sequence ID" value="EAY19825.1"/>
    <property type="molecule type" value="Genomic_DNA"/>
</dbReference>
<dbReference type="AlphaFoldDB" id="A2DIM1"/>
<dbReference type="VEuPathDB" id="TrichDB:TVAGG3_0602780"/>
<dbReference type="VEuPathDB" id="TrichDB:TVAG_178690"/>
<dbReference type="Proteomes" id="UP000001542">
    <property type="component" value="Unassembled WGS sequence"/>
</dbReference>
<sequence length="264" mass="31354">MLEYDKLHPFQCSDKTINNEYLPKFYKYWPDLSPDCSYVSNPYLIAYFSNYIKNELSDLIKEVEKKHHYEVIIYKAYAPFAVHKDPEKLNEVIVIYKSGPSIEKYYGCFVIHLNMHEATSLLEVLRFFTSRISFEKPPFEVVKTEYIKDCPYFYKPSLNEISKIPLGRVPHFDNVYTEKSLQTRDLFYFGLISLHNSGSRIDYYQLYKTFFSKEIKFRKIDFKPDGSIIEHPDENKNICNKTKSLSPPSMRRQGYQKILTIMNP</sequence>
<accession>A2DIM1</accession>